<dbReference type="InterPro" id="IPR012340">
    <property type="entry name" value="NA-bd_OB-fold"/>
</dbReference>
<dbReference type="Proteomes" id="UP000053555">
    <property type="component" value="Unassembled WGS sequence"/>
</dbReference>
<dbReference type="Gene3D" id="2.40.50.140">
    <property type="entry name" value="Nucleic acid-binding proteins"/>
    <property type="match status" value="1"/>
</dbReference>
<sequence length="172" mass="19955">MSQKENLISELHPRKGTWKIAMRITNMWDVKKHNGRQVIDMVLIDQTGVKIGATLWQELFPEFQPKLALDVVGVVAEVIERKIVNPAYRVTVKLRDNRYKLVVKMEHNGEKANFHFWDATCIKMFGKTAEECRQELIAVNMRQSSMMDVSQEEHHIQTLTFKIGLHVIVNLS</sequence>
<accession>A0A0B2SAM5</accession>
<dbReference type="Pfam" id="PF02721">
    <property type="entry name" value="DUF223"/>
    <property type="match status" value="1"/>
</dbReference>
<feature type="domain" description="Replication protein A 70 kDa DNA-binding subunit B/D first OB fold" evidence="1">
    <location>
        <begin position="6"/>
        <end position="91"/>
    </location>
</feature>
<name>A0A0B2SAM5_GLYSO</name>
<dbReference type="EMBL" id="KN645356">
    <property type="protein sequence ID" value="KHN41339.1"/>
    <property type="molecule type" value="Genomic_DNA"/>
</dbReference>
<dbReference type="InterPro" id="IPR003871">
    <property type="entry name" value="RFA1B/D_OB_1st"/>
</dbReference>
<proteinExistence type="predicted"/>
<reference evidence="2" key="1">
    <citation type="submission" date="2014-07" db="EMBL/GenBank/DDBJ databases">
        <title>Identification of a novel salt tolerance gene in wild soybean by whole-genome sequencing.</title>
        <authorList>
            <person name="Lam H.-M."/>
            <person name="Qi X."/>
            <person name="Li M.-W."/>
            <person name="Liu X."/>
            <person name="Xie M."/>
            <person name="Ni M."/>
            <person name="Xu X."/>
        </authorList>
    </citation>
    <scope>NUCLEOTIDE SEQUENCE [LARGE SCALE GENOMIC DNA]</scope>
    <source>
        <tissue evidence="2">Root</tissue>
    </source>
</reference>
<protein>
    <recommendedName>
        <fullName evidence="1">Replication protein A 70 kDa DNA-binding subunit B/D first OB fold domain-containing protein</fullName>
    </recommendedName>
</protein>
<organism evidence="2">
    <name type="scientific">Glycine soja</name>
    <name type="common">Wild soybean</name>
    <dbReference type="NCBI Taxonomy" id="3848"/>
    <lineage>
        <taxon>Eukaryota</taxon>
        <taxon>Viridiplantae</taxon>
        <taxon>Streptophyta</taxon>
        <taxon>Embryophyta</taxon>
        <taxon>Tracheophyta</taxon>
        <taxon>Spermatophyta</taxon>
        <taxon>Magnoliopsida</taxon>
        <taxon>eudicotyledons</taxon>
        <taxon>Gunneridae</taxon>
        <taxon>Pentapetalae</taxon>
        <taxon>rosids</taxon>
        <taxon>fabids</taxon>
        <taxon>Fabales</taxon>
        <taxon>Fabaceae</taxon>
        <taxon>Papilionoideae</taxon>
        <taxon>50 kb inversion clade</taxon>
        <taxon>NPAAA clade</taxon>
        <taxon>indigoferoid/millettioid clade</taxon>
        <taxon>Phaseoleae</taxon>
        <taxon>Glycine</taxon>
        <taxon>Glycine subgen. Soja</taxon>
    </lineage>
</organism>
<evidence type="ECO:0000259" key="1">
    <source>
        <dbReference type="Pfam" id="PF02721"/>
    </source>
</evidence>
<dbReference type="SUPFAM" id="SSF50249">
    <property type="entry name" value="Nucleic acid-binding proteins"/>
    <property type="match status" value="1"/>
</dbReference>
<dbReference type="AlphaFoldDB" id="A0A0B2SAM5"/>
<evidence type="ECO:0000313" key="2">
    <source>
        <dbReference type="EMBL" id="KHN41339.1"/>
    </source>
</evidence>
<gene>
    <name evidence="2" type="ORF">glysoja_042684</name>
</gene>